<dbReference type="EMBL" id="VSRL01000290">
    <property type="protein sequence ID" value="NKE62853.1"/>
    <property type="molecule type" value="Genomic_DNA"/>
</dbReference>
<evidence type="ECO:0000256" key="2">
    <source>
        <dbReference type="SAM" id="MobiDB-lite"/>
    </source>
</evidence>
<evidence type="ECO:0000313" key="4">
    <source>
        <dbReference type="Proteomes" id="UP001515943"/>
    </source>
</evidence>
<dbReference type="Pfam" id="PF13424">
    <property type="entry name" value="TPR_12"/>
    <property type="match status" value="1"/>
</dbReference>
<dbReference type="InterPro" id="IPR019734">
    <property type="entry name" value="TPR_rpt"/>
</dbReference>
<name>A0ABX1FUY7_9PSEU</name>
<keyword evidence="4" id="KW-1185">Reference proteome</keyword>
<dbReference type="PROSITE" id="PS50005">
    <property type="entry name" value="TPR"/>
    <property type="match status" value="1"/>
</dbReference>
<dbReference type="RefSeq" id="WP_167979465.1">
    <property type="nucleotide sequence ID" value="NZ_VSRL01000290.1"/>
</dbReference>
<dbReference type="Gene3D" id="1.25.40.10">
    <property type="entry name" value="Tetratricopeptide repeat domain"/>
    <property type="match status" value="1"/>
</dbReference>
<reference evidence="3 4" key="1">
    <citation type="submission" date="2019-08" db="EMBL/GenBank/DDBJ databases">
        <title>Lentzea from Indian Himalayas.</title>
        <authorList>
            <person name="Mandal S."/>
            <person name="Mallick Gupta A."/>
            <person name="Maiti P.K."/>
            <person name="Sarkar J."/>
            <person name="Mandal S."/>
        </authorList>
    </citation>
    <scope>NUCLEOTIDE SEQUENCE [LARGE SCALE GENOMIC DNA]</scope>
    <source>
        <strain evidence="3 4">PSKA42</strain>
    </source>
</reference>
<feature type="region of interest" description="Disordered" evidence="2">
    <location>
        <begin position="109"/>
        <end position="142"/>
    </location>
</feature>
<sequence length="142" mass="15123">MTNLGEADMYLGRHTAAAAHLHEALSHFRDLGHHYGQAAALSNLGQVYVRLHRPAEAIAILEEALEIFRATGHRYGEANTLNGLAEALHAASRPGAPAAYREALAIATETGDQDEQSRATAGIARCGGQDCRTGGPGDPWER</sequence>
<evidence type="ECO:0000256" key="1">
    <source>
        <dbReference type="PROSITE-ProRule" id="PRU00339"/>
    </source>
</evidence>
<protein>
    <submittedName>
        <fullName evidence="3">Tetratricopeptide repeat protein</fullName>
    </submittedName>
</protein>
<gene>
    <name evidence="3" type="ORF">FXN61_41490</name>
</gene>
<accession>A0ABX1FUY7</accession>
<dbReference type="SUPFAM" id="SSF48452">
    <property type="entry name" value="TPR-like"/>
    <property type="match status" value="1"/>
</dbReference>
<feature type="repeat" description="TPR" evidence="1">
    <location>
        <begin position="38"/>
        <end position="71"/>
    </location>
</feature>
<organism evidence="3 4">
    <name type="scientific">Lentzea indica</name>
    <dbReference type="NCBI Taxonomy" id="2604800"/>
    <lineage>
        <taxon>Bacteria</taxon>
        <taxon>Bacillati</taxon>
        <taxon>Actinomycetota</taxon>
        <taxon>Actinomycetes</taxon>
        <taxon>Pseudonocardiales</taxon>
        <taxon>Pseudonocardiaceae</taxon>
        <taxon>Lentzea</taxon>
    </lineage>
</organism>
<dbReference type="InterPro" id="IPR011990">
    <property type="entry name" value="TPR-like_helical_dom_sf"/>
</dbReference>
<dbReference type="SMART" id="SM00028">
    <property type="entry name" value="TPR"/>
    <property type="match status" value="1"/>
</dbReference>
<evidence type="ECO:0000313" key="3">
    <source>
        <dbReference type="EMBL" id="NKE62853.1"/>
    </source>
</evidence>
<keyword evidence="1" id="KW-0802">TPR repeat</keyword>
<dbReference type="PANTHER" id="PTHR10098:SF108">
    <property type="entry name" value="TETRATRICOPEPTIDE REPEAT PROTEIN 28"/>
    <property type="match status" value="1"/>
</dbReference>
<dbReference type="PANTHER" id="PTHR10098">
    <property type="entry name" value="RAPSYN-RELATED"/>
    <property type="match status" value="1"/>
</dbReference>
<comment type="caution">
    <text evidence="3">The sequence shown here is derived from an EMBL/GenBank/DDBJ whole genome shotgun (WGS) entry which is preliminary data.</text>
</comment>
<dbReference type="Proteomes" id="UP001515943">
    <property type="component" value="Unassembled WGS sequence"/>
</dbReference>
<proteinExistence type="predicted"/>